<evidence type="ECO:0000313" key="2">
    <source>
        <dbReference type="Proteomes" id="UP000777482"/>
    </source>
</evidence>
<sequence>MPPGIPNEPARLCLLGSLPPAEVAHPPRVRLVGRVAALLPEVSLAVLVDTTEPAAAVLIDLSSPVLRGGRAPPRLKDRIMVTGQVTRPAEPITTPPALQVPLPVPITRPLDLDTVIQVERFEPCEDLDMEQWRAAVRAVQRQVVHRGTSGRDIA</sequence>
<dbReference type="AlphaFoldDB" id="A0A9P6VUH4"/>
<dbReference type="EMBL" id="PUHQ01000148">
    <property type="protein sequence ID" value="KAG0654474.1"/>
    <property type="molecule type" value="Genomic_DNA"/>
</dbReference>
<name>A0A9P6VUH4_RHOMI</name>
<protein>
    <submittedName>
        <fullName evidence="1">Uncharacterized protein</fullName>
    </submittedName>
</protein>
<accession>A0A9P6VUH4</accession>
<organism evidence="1 2">
    <name type="scientific">Rhodotorula mucilaginosa</name>
    <name type="common">Yeast</name>
    <name type="synonym">Rhodotorula rubra</name>
    <dbReference type="NCBI Taxonomy" id="5537"/>
    <lineage>
        <taxon>Eukaryota</taxon>
        <taxon>Fungi</taxon>
        <taxon>Dikarya</taxon>
        <taxon>Basidiomycota</taxon>
        <taxon>Pucciniomycotina</taxon>
        <taxon>Microbotryomycetes</taxon>
        <taxon>Sporidiobolales</taxon>
        <taxon>Sporidiobolaceae</taxon>
        <taxon>Rhodotorula</taxon>
    </lineage>
</organism>
<keyword evidence="2" id="KW-1185">Reference proteome</keyword>
<evidence type="ECO:0000313" key="1">
    <source>
        <dbReference type="EMBL" id="KAG0654474.1"/>
    </source>
</evidence>
<dbReference type="Proteomes" id="UP000777482">
    <property type="component" value="Unassembled WGS sequence"/>
</dbReference>
<reference evidence="1 2" key="1">
    <citation type="submission" date="2020-11" db="EMBL/GenBank/DDBJ databases">
        <title>Kefir isolates.</title>
        <authorList>
            <person name="Marcisauskas S."/>
            <person name="Kim Y."/>
            <person name="Blasche S."/>
        </authorList>
    </citation>
    <scope>NUCLEOTIDE SEQUENCE [LARGE SCALE GENOMIC DNA]</scope>
    <source>
        <strain evidence="1 2">KR</strain>
    </source>
</reference>
<gene>
    <name evidence="1" type="ORF">C6P46_001639</name>
</gene>
<dbReference type="OrthoDB" id="2526597at2759"/>
<proteinExistence type="predicted"/>
<comment type="caution">
    <text evidence="1">The sequence shown here is derived from an EMBL/GenBank/DDBJ whole genome shotgun (WGS) entry which is preliminary data.</text>
</comment>